<dbReference type="InterPro" id="IPR038404">
    <property type="entry name" value="TRAP_DctP_sf"/>
</dbReference>
<protein>
    <submittedName>
        <fullName evidence="3">TRAP transporter solute receptor, DctP family</fullName>
    </submittedName>
</protein>
<dbReference type="CDD" id="cd13671">
    <property type="entry name" value="PBP2_TRAP_SBP_like_3"/>
    <property type="match status" value="1"/>
</dbReference>
<proteinExistence type="predicted"/>
<evidence type="ECO:0000256" key="2">
    <source>
        <dbReference type="SAM" id="SignalP"/>
    </source>
</evidence>
<accession>E8LMP7</accession>
<dbReference type="STRING" id="762983.HMPREF9444_02041"/>
<dbReference type="AlphaFoldDB" id="E8LMP7"/>
<keyword evidence="1 2" id="KW-0732">Signal</keyword>
<gene>
    <name evidence="3" type="ORF">HMPREF9444_02041</name>
</gene>
<feature type="chain" id="PRO_5003227334" evidence="2">
    <location>
        <begin position="21"/>
        <end position="325"/>
    </location>
</feature>
<dbReference type="RefSeq" id="WP_009144185.1">
    <property type="nucleotide sequence ID" value="NZ_GL831067.1"/>
</dbReference>
<organism evidence="3 4">
    <name type="scientific">Succinatimonas hippei (strain DSM 22608 / JCM 16073 / KCTC 15190 / YIT 12066)</name>
    <dbReference type="NCBI Taxonomy" id="762983"/>
    <lineage>
        <taxon>Bacteria</taxon>
        <taxon>Pseudomonadati</taxon>
        <taxon>Pseudomonadota</taxon>
        <taxon>Gammaproteobacteria</taxon>
        <taxon>Aeromonadales</taxon>
        <taxon>Succinivibrionaceae</taxon>
        <taxon>Succinatimonas</taxon>
    </lineage>
</organism>
<dbReference type="GO" id="GO:0055085">
    <property type="term" value="P:transmembrane transport"/>
    <property type="evidence" value="ECO:0007669"/>
    <property type="project" value="InterPro"/>
</dbReference>
<evidence type="ECO:0000256" key="1">
    <source>
        <dbReference type="ARBA" id="ARBA00022729"/>
    </source>
</evidence>
<dbReference type="HOGENOM" id="CLU_036176_4_0_6"/>
<dbReference type="GO" id="GO:0030288">
    <property type="term" value="C:outer membrane-bounded periplasmic space"/>
    <property type="evidence" value="ECO:0007669"/>
    <property type="project" value="InterPro"/>
</dbReference>
<name>E8LMP7_SUCHY</name>
<comment type="caution">
    <text evidence="3">The sequence shown here is derived from an EMBL/GenBank/DDBJ whole genome shotgun (WGS) entry which is preliminary data.</text>
</comment>
<dbReference type="Pfam" id="PF03480">
    <property type="entry name" value="DctP"/>
    <property type="match status" value="1"/>
</dbReference>
<keyword evidence="4" id="KW-1185">Reference proteome</keyword>
<sequence length="325" mass="36464">MKLSKISAALLACVTCAALASSVEARELRMAHSHVEDDPTHLSFVAFGEKLKELSGGDITVTIFPNGQLGGEREVAEQVLNGALDISMVGGQVIETFFPRYAVTNIPYLFRSFEHVQHFIKSDIAYKYLLDASADEGFKGLWFETCGPRSFYTKKPINKPEDLDGLKMRVPESQMSIDTVKLMGGQPTPLSSTEVYSALQQSVIDGAENNFVFYVQSRHFEVAKYFNEDEHSMPPNVVIMSQYTWDDLSEQEQQWVTEAAAYARDEQMRLFVEQTNANKAKAKDLGIEIVTVDKAPFVEKTKSILENEMKNPDRADLIKAIQELQ</sequence>
<dbReference type="InterPro" id="IPR004682">
    <property type="entry name" value="TRAP_DctP"/>
</dbReference>
<dbReference type="NCBIfam" id="NF037995">
    <property type="entry name" value="TRAP_S1"/>
    <property type="match status" value="1"/>
</dbReference>
<evidence type="ECO:0000313" key="3">
    <source>
        <dbReference type="EMBL" id="EFY06231.1"/>
    </source>
</evidence>
<dbReference type="GO" id="GO:0030246">
    <property type="term" value="F:carbohydrate binding"/>
    <property type="evidence" value="ECO:0007669"/>
    <property type="project" value="TreeGrafter"/>
</dbReference>
<dbReference type="NCBIfam" id="TIGR00787">
    <property type="entry name" value="dctP"/>
    <property type="match status" value="1"/>
</dbReference>
<feature type="signal peptide" evidence="2">
    <location>
        <begin position="1"/>
        <end position="20"/>
    </location>
</feature>
<dbReference type="eggNOG" id="COG1638">
    <property type="taxonomic scope" value="Bacteria"/>
</dbReference>
<dbReference type="Gene3D" id="3.40.190.170">
    <property type="entry name" value="Bacterial extracellular solute-binding protein, family 7"/>
    <property type="match status" value="1"/>
</dbReference>
<dbReference type="PIRSF" id="PIRSF006470">
    <property type="entry name" value="DctB"/>
    <property type="match status" value="1"/>
</dbReference>
<dbReference type="EMBL" id="AEVO01000143">
    <property type="protein sequence ID" value="EFY06231.1"/>
    <property type="molecule type" value="Genomic_DNA"/>
</dbReference>
<keyword evidence="3" id="KW-0675">Receptor</keyword>
<dbReference type="Proteomes" id="UP000018458">
    <property type="component" value="Unassembled WGS sequence"/>
</dbReference>
<dbReference type="PANTHER" id="PTHR33376:SF2">
    <property type="entry name" value="DICARBOXYLATE-BINDING PERIPLASMIC PROTEIN"/>
    <property type="match status" value="1"/>
</dbReference>
<dbReference type="InterPro" id="IPR018389">
    <property type="entry name" value="DctP_fam"/>
</dbReference>
<reference evidence="3 4" key="1">
    <citation type="submission" date="2011-01" db="EMBL/GenBank/DDBJ databases">
        <authorList>
            <person name="Weinstock G."/>
            <person name="Sodergren E."/>
            <person name="Clifton S."/>
            <person name="Fulton L."/>
            <person name="Fulton B."/>
            <person name="Courtney L."/>
            <person name="Fronick C."/>
            <person name="Harrison M."/>
            <person name="Strong C."/>
            <person name="Farmer C."/>
            <person name="Delahaunty K."/>
            <person name="Markovic C."/>
            <person name="Hall O."/>
            <person name="Minx P."/>
            <person name="Tomlinson C."/>
            <person name="Mitreva M."/>
            <person name="Hou S."/>
            <person name="Chen J."/>
            <person name="Wollam A."/>
            <person name="Pepin K.H."/>
            <person name="Johnson M."/>
            <person name="Bhonagiri V."/>
            <person name="Zhang X."/>
            <person name="Suruliraj S."/>
            <person name="Warren W."/>
            <person name="Chinwalla A."/>
            <person name="Mardis E.R."/>
            <person name="Wilson R.K."/>
        </authorList>
    </citation>
    <scope>NUCLEOTIDE SEQUENCE [LARGE SCALE GENOMIC DNA]</scope>
    <source>
        <strain evidence="4">DSM 22608 / JCM 16073 / KCTC 15190 / YIT 12066</strain>
    </source>
</reference>
<evidence type="ECO:0000313" key="4">
    <source>
        <dbReference type="Proteomes" id="UP000018458"/>
    </source>
</evidence>
<dbReference type="PANTHER" id="PTHR33376">
    <property type="match status" value="1"/>
</dbReference>
<dbReference type="OrthoDB" id="8690069at2"/>